<evidence type="ECO:0000313" key="3">
    <source>
        <dbReference type="EMBL" id="OJX56301.1"/>
    </source>
</evidence>
<dbReference type="Pfam" id="PF01370">
    <property type="entry name" value="Epimerase"/>
    <property type="match status" value="1"/>
</dbReference>
<dbReference type="AlphaFoldDB" id="A0A1M3KVK8"/>
<dbReference type="InterPro" id="IPR001509">
    <property type="entry name" value="Epimerase_deHydtase"/>
</dbReference>
<evidence type="ECO:0000259" key="2">
    <source>
        <dbReference type="Pfam" id="PF01370"/>
    </source>
</evidence>
<sequence>MPLNVILTGATGMVGEGILLEMLDDPSIAKVLMVNRRHVDLQHPKLQELVVQDFMEFLDADRYTAGLSGYDACFYCAGISSIGLDEASYTEITYDTTMTFAKALRKANPEMVFIYVSGRGTDIDGKRVWARVKGKTENGLRTTGFKAVYNFRPALMKPAKGQRNVKPLFRLVTSLYPVWALLLPGSCNTLREVALAMIRCVERGYPTSTLEVTDIRKAAHKGM</sequence>
<dbReference type="Gene3D" id="3.40.50.720">
    <property type="entry name" value="NAD(P)-binding Rossmann-like Domain"/>
    <property type="match status" value="1"/>
</dbReference>
<evidence type="ECO:0000313" key="4">
    <source>
        <dbReference type="Proteomes" id="UP000184233"/>
    </source>
</evidence>
<feature type="domain" description="NAD-dependent epimerase/dehydratase" evidence="2">
    <location>
        <begin position="5"/>
        <end position="117"/>
    </location>
</feature>
<comment type="caution">
    <text evidence="3">The sequence shown here is derived from an EMBL/GenBank/DDBJ whole genome shotgun (WGS) entry which is preliminary data.</text>
</comment>
<dbReference type="Proteomes" id="UP000184233">
    <property type="component" value="Unassembled WGS sequence"/>
</dbReference>
<comment type="subcellular location">
    <subcellularLocation>
        <location evidence="1">Membrane</location>
    </subcellularLocation>
</comment>
<reference evidence="3 4" key="1">
    <citation type="submission" date="2016-09" db="EMBL/GenBank/DDBJ databases">
        <title>Genome-resolved meta-omics ties microbial dynamics to process performance in biotechnology for thiocyanate degradation.</title>
        <authorList>
            <person name="Kantor R.S."/>
            <person name="Huddy R.J."/>
            <person name="Iyer R."/>
            <person name="Thomas B.C."/>
            <person name="Brown C.T."/>
            <person name="Anantharaman K."/>
            <person name="Tringe S."/>
            <person name="Hettich R.L."/>
            <person name="Harrison S.T."/>
            <person name="Banfield J.F."/>
        </authorList>
    </citation>
    <scope>NUCLEOTIDE SEQUENCE [LARGE SCALE GENOMIC DNA]</scope>
    <source>
        <strain evidence="3">59-99</strain>
    </source>
</reference>
<dbReference type="STRING" id="1895771.BGO89_13265"/>
<name>A0A1M3KVK8_9BACT</name>
<dbReference type="GO" id="GO:0016020">
    <property type="term" value="C:membrane"/>
    <property type="evidence" value="ECO:0007669"/>
    <property type="project" value="UniProtKB-SubCell"/>
</dbReference>
<proteinExistence type="predicted"/>
<accession>A0A1M3KVK8</accession>
<organism evidence="3 4">
    <name type="scientific">Candidatus Kapaibacterium thiocyanatum</name>
    <dbReference type="NCBI Taxonomy" id="1895771"/>
    <lineage>
        <taxon>Bacteria</taxon>
        <taxon>Pseudomonadati</taxon>
        <taxon>Candidatus Kapaibacteriota</taxon>
        <taxon>Candidatus Kapaibacteriia</taxon>
        <taxon>Candidatus Kapaibacteriales</taxon>
        <taxon>Candidatus Kapaibacteriaceae</taxon>
        <taxon>Candidatus Kapaibacterium</taxon>
    </lineage>
</organism>
<dbReference type="PANTHER" id="PTHR14097">
    <property type="entry name" value="OXIDOREDUCTASE HTATIP2"/>
    <property type="match status" value="1"/>
</dbReference>
<protein>
    <submittedName>
        <fullName evidence="3">Epimerase</fullName>
    </submittedName>
</protein>
<evidence type="ECO:0000256" key="1">
    <source>
        <dbReference type="ARBA" id="ARBA00004370"/>
    </source>
</evidence>
<gene>
    <name evidence="3" type="ORF">BGO89_13265</name>
</gene>
<dbReference type="EMBL" id="MKVH01000025">
    <property type="protein sequence ID" value="OJX56301.1"/>
    <property type="molecule type" value="Genomic_DNA"/>
</dbReference>
<dbReference type="SUPFAM" id="SSF51735">
    <property type="entry name" value="NAD(P)-binding Rossmann-fold domains"/>
    <property type="match status" value="1"/>
</dbReference>
<dbReference type="PANTHER" id="PTHR14097:SF8">
    <property type="entry name" value="NAD(P)-BINDING DOMAIN-CONTAINING PROTEIN"/>
    <property type="match status" value="1"/>
</dbReference>
<dbReference type="InterPro" id="IPR036291">
    <property type="entry name" value="NAD(P)-bd_dom_sf"/>
</dbReference>